<evidence type="ECO:0000256" key="2">
    <source>
        <dbReference type="ARBA" id="ARBA00022475"/>
    </source>
</evidence>
<organism evidence="9 10">
    <name type="scientific">Xylophilus rhododendri</name>
    <dbReference type="NCBI Taxonomy" id="2697032"/>
    <lineage>
        <taxon>Bacteria</taxon>
        <taxon>Pseudomonadati</taxon>
        <taxon>Pseudomonadota</taxon>
        <taxon>Betaproteobacteria</taxon>
        <taxon>Burkholderiales</taxon>
        <taxon>Xylophilus</taxon>
    </lineage>
</organism>
<keyword evidence="5 8" id="KW-0812">Transmembrane</keyword>
<dbReference type="AlphaFoldDB" id="A0A857J5C7"/>
<keyword evidence="7 8" id="KW-0472">Membrane</keyword>
<keyword evidence="4" id="KW-0997">Cell inner membrane</keyword>
<evidence type="ECO:0000256" key="5">
    <source>
        <dbReference type="ARBA" id="ARBA00022692"/>
    </source>
</evidence>
<name>A0A857J5C7_9BURK</name>
<sequence>MRRARGFTLIELLVAISIMALLAVLSWRGLDGMSRAREQARVRGDEVLALQAGLAQWGVDLDSITERPDGTGASQITPLDWDGRALRITRRSSGRAAEGLRVAAWSRRTLADGNSWWLRWESGPLVTVGQWTQAWAQAALWAQNPGDAERQREVPVARADAMQLFYYRNNAWTNPLSSADATTSTAASAAAAASAVATATALPDGVRLVLSLSPGQAFAGTITRDWVSSRVVPGT</sequence>
<dbReference type="PROSITE" id="PS00409">
    <property type="entry name" value="PROKAR_NTER_METHYL"/>
    <property type="match status" value="1"/>
</dbReference>
<evidence type="ECO:0000256" key="7">
    <source>
        <dbReference type="ARBA" id="ARBA00023136"/>
    </source>
</evidence>
<dbReference type="PANTHER" id="PTHR39583:SF2">
    <property type="entry name" value="TYPE II SECRETION SYSTEM PROTEIN J"/>
    <property type="match status" value="1"/>
</dbReference>
<evidence type="ECO:0000256" key="8">
    <source>
        <dbReference type="SAM" id="Phobius"/>
    </source>
</evidence>
<dbReference type="EMBL" id="CP047650">
    <property type="protein sequence ID" value="QHI98299.1"/>
    <property type="molecule type" value="Genomic_DNA"/>
</dbReference>
<keyword evidence="10" id="KW-1185">Reference proteome</keyword>
<dbReference type="RefSeq" id="WP_160551816.1">
    <property type="nucleotide sequence ID" value="NZ_CP047650.1"/>
</dbReference>
<dbReference type="NCBIfam" id="TIGR02532">
    <property type="entry name" value="IV_pilin_GFxxxE"/>
    <property type="match status" value="1"/>
</dbReference>
<evidence type="ECO:0000256" key="3">
    <source>
        <dbReference type="ARBA" id="ARBA00022481"/>
    </source>
</evidence>
<evidence type="ECO:0000313" key="9">
    <source>
        <dbReference type="EMBL" id="QHI98299.1"/>
    </source>
</evidence>
<keyword evidence="2" id="KW-1003">Cell membrane</keyword>
<gene>
    <name evidence="9" type="ORF">GT347_10010</name>
</gene>
<keyword evidence="3" id="KW-0488">Methylation</keyword>
<protein>
    <submittedName>
        <fullName evidence="9">Prepilin-type N-terminal cleavage/methylation domain-containing protein</fullName>
    </submittedName>
</protein>
<dbReference type="Pfam" id="PF07963">
    <property type="entry name" value="N_methyl"/>
    <property type="match status" value="1"/>
</dbReference>
<dbReference type="InterPro" id="IPR051621">
    <property type="entry name" value="T2SS_protein_J"/>
</dbReference>
<dbReference type="GO" id="GO:0015628">
    <property type="term" value="P:protein secretion by the type II secretion system"/>
    <property type="evidence" value="ECO:0007669"/>
    <property type="project" value="TreeGrafter"/>
</dbReference>
<dbReference type="SUPFAM" id="SSF54523">
    <property type="entry name" value="Pili subunits"/>
    <property type="match status" value="1"/>
</dbReference>
<keyword evidence="6 8" id="KW-1133">Transmembrane helix</keyword>
<dbReference type="GO" id="GO:0005886">
    <property type="term" value="C:plasma membrane"/>
    <property type="evidence" value="ECO:0007669"/>
    <property type="project" value="UniProtKB-SubCell"/>
</dbReference>
<evidence type="ECO:0000256" key="6">
    <source>
        <dbReference type="ARBA" id="ARBA00022989"/>
    </source>
</evidence>
<dbReference type="PANTHER" id="PTHR39583">
    <property type="entry name" value="TYPE II SECRETION SYSTEM PROTEIN J-RELATED"/>
    <property type="match status" value="1"/>
</dbReference>
<dbReference type="InterPro" id="IPR045584">
    <property type="entry name" value="Pilin-like"/>
</dbReference>
<dbReference type="Proteomes" id="UP000464787">
    <property type="component" value="Chromosome"/>
</dbReference>
<evidence type="ECO:0000256" key="4">
    <source>
        <dbReference type="ARBA" id="ARBA00022519"/>
    </source>
</evidence>
<feature type="transmembrane region" description="Helical" evidence="8">
    <location>
        <begin position="6"/>
        <end position="27"/>
    </location>
</feature>
<evidence type="ECO:0000313" key="10">
    <source>
        <dbReference type="Proteomes" id="UP000464787"/>
    </source>
</evidence>
<dbReference type="InterPro" id="IPR012902">
    <property type="entry name" value="N_methyl_site"/>
</dbReference>
<evidence type="ECO:0000256" key="1">
    <source>
        <dbReference type="ARBA" id="ARBA00004377"/>
    </source>
</evidence>
<reference evidence="9 10" key="1">
    <citation type="submission" date="2020-01" db="EMBL/GenBank/DDBJ databases">
        <title>Genome sequencing of strain KACC 21265.</title>
        <authorList>
            <person name="Heo J."/>
            <person name="Kim S.-J."/>
            <person name="Kim J.-S."/>
            <person name="Hong S.-B."/>
            <person name="Kwon S.-W."/>
        </authorList>
    </citation>
    <scope>NUCLEOTIDE SEQUENCE [LARGE SCALE GENOMIC DNA]</scope>
    <source>
        <strain evidence="9 10">KACC 21265</strain>
    </source>
</reference>
<comment type="subcellular location">
    <subcellularLocation>
        <location evidence="1">Cell inner membrane</location>
        <topology evidence="1">Single-pass membrane protein</topology>
    </subcellularLocation>
</comment>
<accession>A0A857J5C7</accession>
<dbReference type="KEGG" id="xyk:GT347_10010"/>
<proteinExistence type="predicted"/>